<evidence type="ECO:0000256" key="1">
    <source>
        <dbReference type="PROSITE-ProRule" id="PRU00169"/>
    </source>
</evidence>
<reference evidence="3" key="1">
    <citation type="submission" date="2022-05" db="EMBL/GenBank/DDBJ databases">
        <authorList>
            <person name="Sun H.-N."/>
        </authorList>
    </citation>
    <scope>NUCLEOTIDE SEQUENCE</scope>
    <source>
        <strain evidence="3">HB14</strain>
    </source>
</reference>
<evidence type="ECO:0000259" key="2">
    <source>
        <dbReference type="PROSITE" id="PS50110"/>
    </source>
</evidence>
<dbReference type="RefSeq" id="WP_253967092.1">
    <property type="nucleotide sequence ID" value="NZ_JAMFTH010000001.1"/>
</dbReference>
<feature type="domain" description="Response regulatory" evidence="2">
    <location>
        <begin position="10"/>
        <end position="129"/>
    </location>
</feature>
<evidence type="ECO:0000313" key="4">
    <source>
        <dbReference type="Proteomes" id="UP001139319"/>
    </source>
</evidence>
<dbReference type="InterPro" id="IPR011990">
    <property type="entry name" value="TPR-like_helical_dom_sf"/>
</dbReference>
<dbReference type="InterPro" id="IPR052048">
    <property type="entry name" value="ST_Response_Regulator"/>
</dbReference>
<organism evidence="3 4">
    <name type="scientific">Gilvimarinus xylanilyticus</name>
    <dbReference type="NCBI Taxonomy" id="2944139"/>
    <lineage>
        <taxon>Bacteria</taxon>
        <taxon>Pseudomonadati</taxon>
        <taxon>Pseudomonadota</taxon>
        <taxon>Gammaproteobacteria</taxon>
        <taxon>Cellvibrionales</taxon>
        <taxon>Cellvibrionaceae</taxon>
        <taxon>Gilvimarinus</taxon>
    </lineage>
</organism>
<dbReference type="SMART" id="SM00448">
    <property type="entry name" value="REC"/>
    <property type="match status" value="1"/>
</dbReference>
<gene>
    <name evidence="3" type="ORF">M6D89_05870</name>
</gene>
<comment type="caution">
    <text evidence="1">Lacks conserved residue(s) required for the propagation of feature annotation.</text>
</comment>
<accession>A0A9X2HXG9</accession>
<dbReference type="SUPFAM" id="SSF48452">
    <property type="entry name" value="TPR-like"/>
    <property type="match status" value="1"/>
</dbReference>
<dbReference type="SMART" id="SM00028">
    <property type="entry name" value="TPR"/>
    <property type="match status" value="4"/>
</dbReference>
<dbReference type="PANTHER" id="PTHR43228:SF1">
    <property type="entry name" value="TWO-COMPONENT RESPONSE REGULATOR ARR22"/>
    <property type="match status" value="1"/>
</dbReference>
<dbReference type="Proteomes" id="UP001139319">
    <property type="component" value="Unassembled WGS sequence"/>
</dbReference>
<dbReference type="InterPro" id="IPR019734">
    <property type="entry name" value="TPR_rpt"/>
</dbReference>
<dbReference type="Gene3D" id="3.40.50.2300">
    <property type="match status" value="1"/>
</dbReference>
<dbReference type="SUPFAM" id="SSF52172">
    <property type="entry name" value="CheY-like"/>
    <property type="match status" value="1"/>
</dbReference>
<comment type="caution">
    <text evidence="3">The sequence shown here is derived from an EMBL/GenBank/DDBJ whole genome shotgun (WGS) entry which is preliminary data.</text>
</comment>
<dbReference type="GO" id="GO:0000160">
    <property type="term" value="P:phosphorelay signal transduction system"/>
    <property type="evidence" value="ECO:0007669"/>
    <property type="project" value="InterPro"/>
</dbReference>
<dbReference type="Gene3D" id="1.25.40.10">
    <property type="entry name" value="Tetratricopeptide repeat domain"/>
    <property type="match status" value="1"/>
</dbReference>
<keyword evidence="4" id="KW-1185">Reference proteome</keyword>
<reference evidence="3" key="2">
    <citation type="submission" date="2023-01" db="EMBL/GenBank/DDBJ databases">
        <title>Gilvimarinus xylanilyticus HB14 isolated from Caulerpa lentillifera aquaculture base in Hainan, China.</title>
        <authorList>
            <person name="Zhang Y.-J."/>
        </authorList>
    </citation>
    <scope>NUCLEOTIDE SEQUENCE</scope>
    <source>
        <strain evidence="3">HB14</strain>
    </source>
</reference>
<dbReference type="Pfam" id="PF00072">
    <property type="entry name" value="Response_reg"/>
    <property type="match status" value="1"/>
</dbReference>
<dbReference type="EMBL" id="JAMFTH010000001">
    <property type="protein sequence ID" value="MCP8898824.1"/>
    <property type="molecule type" value="Genomic_DNA"/>
</dbReference>
<dbReference type="InterPro" id="IPR001789">
    <property type="entry name" value="Sig_transdc_resp-reg_receiver"/>
</dbReference>
<dbReference type="PROSITE" id="PS50110">
    <property type="entry name" value="RESPONSE_REGULATORY"/>
    <property type="match status" value="1"/>
</dbReference>
<sequence>MSIGTFADRKVLIVDRFENFRMTVMHTLQAQGCLQVDTAVNGADAMRKSRFRRYDVVICEYDLGEGKSGLQLLETLREEKLLSAEGIFVLLSAELSKALVLAATDVSLDAFLAKPVASKHLLQRLSRLLRKRRVFAPVAQALDEGDSPRARALCAVLAAGNSPYKLAAQKLLGQLLLENGDFIQAERLYREIMEVKELDWAQLGLAYSKRGQGDFKAAEQWLEQALVSNGDCVAAYDALAELHGENLDPAAQQRALQHAVQVSPLTVRRQQRLGEVALNNRDLPVATQALRQAIRLGHHSTYDQPYTHFQFVRACSELSFLDRERGRGFDAEVSRVLSGFASRFALTDELALALHSVECAFRAVTGDGAHSRQLLSQLQAEHDLPEVPATVLLDWVSAADCLNEFTLRERLLQHMLDVYRDQEAVLEQMDLFLTLPVSRKKRERLAQLNKRGIGLYERQEFAQAIACFDQALQEFPRHGSVSLNLLQALVGGMTHSEQPLPYQQKAGPLVHHIDKRLNLTDEQRNRFGQLQRQWRHMAERS</sequence>
<protein>
    <submittedName>
        <fullName evidence="3">Response regulator</fullName>
    </submittedName>
</protein>
<dbReference type="Pfam" id="PF13432">
    <property type="entry name" value="TPR_16"/>
    <property type="match status" value="1"/>
</dbReference>
<evidence type="ECO:0000313" key="3">
    <source>
        <dbReference type="EMBL" id="MCP8898824.1"/>
    </source>
</evidence>
<proteinExistence type="predicted"/>
<name>A0A9X2HXG9_9GAMM</name>
<dbReference type="PANTHER" id="PTHR43228">
    <property type="entry name" value="TWO-COMPONENT RESPONSE REGULATOR"/>
    <property type="match status" value="1"/>
</dbReference>
<dbReference type="InterPro" id="IPR011006">
    <property type="entry name" value="CheY-like_superfamily"/>
</dbReference>
<dbReference type="AlphaFoldDB" id="A0A9X2HXG9"/>